<comment type="caution">
    <text evidence="3">The sequence shown here is derived from an EMBL/GenBank/DDBJ whole genome shotgun (WGS) entry which is preliminary data.</text>
</comment>
<reference evidence="3 4" key="1">
    <citation type="journal article" date="2014" name="PLoS Genet.">
        <title>The Genome of Spironucleus salmonicida Highlights a Fish Pathogen Adapted to Fluctuating Environments.</title>
        <authorList>
            <person name="Xu F."/>
            <person name="Jerlstrom-Hultqvist J."/>
            <person name="Einarsson E."/>
            <person name="Astvaldsson A."/>
            <person name="Svard S.G."/>
            <person name="Andersson J.O."/>
        </authorList>
    </citation>
    <scope>NUCLEOTIDE SEQUENCE [LARGE SCALE GENOMIC DNA]</scope>
    <source>
        <strain evidence="3 4">ATCC 50377</strain>
    </source>
</reference>
<organism evidence="3 4">
    <name type="scientific">Spironucleus salmonicida</name>
    <dbReference type="NCBI Taxonomy" id="348837"/>
    <lineage>
        <taxon>Eukaryota</taxon>
        <taxon>Metamonada</taxon>
        <taxon>Diplomonadida</taxon>
        <taxon>Hexamitidae</taxon>
        <taxon>Hexamitinae</taxon>
        <taxon>Spironucleus</taxon>
    </lineage>
</organism>
<protein>
    <recommendedName>
        <fullName evidence="5">Transmembrane protein</fullName>
    </recommendedName>
</protein>
<keyword evidence="2" id="KW-0732">Signal</keyword>
<keyword evidence="1" id="KW-1133">Transmembrane helix</keyword>
<name>A0A9P8RUV2_9EUKA</name>
<proteinExistence type="predicted"/>
<feature type="chain" id="PRO_5040366129" description="Transmembrane protein" evidence="2">
    <location>
        <begin position="20"/>
        <end position="519"/>
    </location>
</feature>
<feature type="signal peptide" evidence="2">
    <location>
        <begin position="1"/>
        <end position="19"/>
    </location>
</feature>
<gene>
    <name evidence="3" type="ORF">SS50377_27963</name>
</gene>
<evidence type="ECO:0000313" key="3">
    <source>
        <dbReference type="EMBL" id="KAH0569990.1"/>
    </source>
</evidence>
<sequence>MISLVLALTCFEQTAQVVGQEQQSTVQLLLTPLESAHDLCKASSGTESTAFIKFSTKQVEATFTYQDDKAIVIPFDLSSDTGNFKEMFNTDVISYQIKLAGSLNVNGSVQKVNLVRLNTSACWDDLKLVYSRTAGGEFIQMTGTPLLCTISTPAITFRFVSGGRQRQLAISGSTGGAEYYKKGSAFDYSKIKFYKQELSTLTDEADKQTMRDFFDEFEQNRDLRVQFVLTTSDYPVRAIIDVIESNNTQCLINLKASGFLTSRYVDIGLDNKKYSTEPTCINNAVSFRQHAIVNTNNGVFHAEVLKQSYDDFNARGGVDMPFEPIVPGFQDIDNAELRYYLTAYDQNGEILLETSYRGQLQLSCIDYFTTRVSQIYGGCVAMNFYATEQCLSRGIQEMDLVFTSQVDGFLSRVTYFSFHLSFIPSGAIIEKCSTDTTNVIYGQESSIITFYQRLKAYSRLIQRGQQLYVAFSGEQEFFNWDRCNLDVSDALLYPIVGSCVLIAILVALMTVWQSRQLIQ</sequence>
<dbReference type="Proteomes" id="UP000018208">
    <property type="component" value="Unassembled WGS sequence"/>
</dbReference>
<evidence type="ECO:0000256" key="2">
    <source>
        <dbReference type="SAM" id="SignalP"/>
    </source>
</evidence>
<dbReference type="EMBL" id="AUWU02000008">
    <property type="protein sequence ID" value="KAH0569990.1"/>
    <property type="molecule type" value="Genomic_DNA"/>
</dbReference>
<dbReference type="KEGG" id="ssao:94301986"/>
<dbReference type="GeneID" id="94301986"/>
<feature type="transmembrane region" description="Helical" evidence="1">
    <location>
        <begin position="491"/>
        <end position="512"/>
    </location>
</feature>
<evidence type="ECO:0000256" key="1">
    <source>
        <dbReference type="SAM" id="Phobius"/>
    </source>
</evidence>
<keyword evidence="1" id="KW-0812">Transmembrane</keyword>
<accession>A0A9P8RUV2</accession>
<keyword evidence="4" id="KW-1185">Reference proteome</keyword>
<evidence type="ECO:0000313" key="4">
    <source>
        <dbReference type="Proteomes" id="UP000018208"/>
    </source>
</evidence>
<keyword evidence="1" id="KW-0472">Membrane</keyword>
<dbReference type="RefSeq" id="XP_067760763.1">
    <property type="nucleotide sequence ID" value="XM_067911741.1"/>
</dbReference>
<evidence type="ECO:0008006" key="5">
    <source>
        <dbReference type="Google" id="ProtNLM"/>
    </source>
</evidence>
<dbReference type="AlphaFoldDB" id="A0A9P8RUV2"/>